<evidence type="ECO:0000256" key="12">
    <source>
        <dbReference type="ARBA" id="ARBA00023098"/>
    </source>
</evidence>
<evidence type="ECO:0000256" key="4">
    <source>
        <dbReference type="ARBA" id="ARBA00022458"/>
    </source>
</evidence>
<dbReference type="GO" id="GO:0006633">
    <property type="term" value="P:fatty acid biosynthetic process"/>
    <property type="evidence" value="ECO:0007669"/>
    <property type="project" value="UniProtKB-KW"/>
</dbReference>
<evidence type="ECO:0000256" key="9">
    <source>
        <dbReference type="ARBA" id="ARBA00022692"/>
    </source>
</evidence>
<evidence type="ECO:0000256" key="13">
    <source>
        <dbReference type="ARBA" id="ARBA00023136"/>
    </source>
</evidence>
<dbReference type="InterPro" id="IPR014031">
    <property type="entry name" value="Ketoacyl_synth_C"/>
</dbReference>
<keyword evidence="14" id="KW-0275">Fatty acid biosynthesis</keyword>
<evidence type="ECO:0000256" key="10">
    <source>
        <dbReference type="ARBA" id="ARBA00022832"/>
    </source>
</evidence>
<dbReference type="NCBIfam" id="TIGR03150">
    <property type="entry name" value="fabF"/>
    <property type="match status" value="1"/>
</dbReference>
<evidence type="ECO:0000259" key="21">
    <source>
        <dbReference type="PROSITE" id="PS52004"/>
    </source>
</evidence>
<name>A0A836CDS1_9STRA</name>
<sequence length="470" mass="48596">MAHLTSVLLLGAASSCAAFVPQTAFSGSALKAANRAASGASLSMSALPKIVVTGVGSVSAVGWGADAHFQKLLAGESGLKKMPSWADEYPAQVGALVDPSFDPAEWMDKRESRRQGRYTHFAMAASKMAIEDAKLDVTAIDSDKFGVLIGSGIGGVEFFEDNCNKFTAAGGNGAGLKKVSPFLIPALISNTASGVVAIDLKARGPNFGVVSACATGTHAIGTAMDFMLRGEADVMLAGGSEAAMTPLCFAGFAAMKAMVTSFNDDPHKASRPFDKDRAGFVMGEGAGVLLLETEAHALARGATIYCEVVGYGATCDAHHITAPAPDGSGLGRAIETALKRAGMKPEDMEGGYINAHGTSTPYNDKFETMAIKRALGDSAYKAYISSTKSMMGHTLGAAGGLEAVVCAQVLKSGEIPPTLNLDNPDLEAGCDLNYCPHTKVVPTEKIRYAISNNLGFGGHNACVAFKAYDA</sequence>
<keyword evidence="13" id="KW-0472">Membrane</keyword>
<dbReference type="Proteomes" id="UP000664859">
    <property type="component" value="Unassembled WGS sequence"/>
</dbReference>
<comment type="subcellular location">
    <subcellularLocation>
        <location evidence="1">Cell inner membrane</location>
    </subcellularLocation>
</comment>
<organism evidence="22 23">
    <name type="scientific">Tribonema minus</name>
    <dbReference type="NCBI Taxonomy" id="303371"/>
    <lineage>
        <taxon>Eukaryota</taxon>
        <taxon>Sar</taxon>
        <taxon>Stramenopiles</taxon>
        <taxon>Ochrophyta</taxon>
        <taxon>PX clade</taxon>
        <taxon>Xanthophyceae</taxon>
        <taxon>Tribonematales</taxon>
        <taxon>Tribonemataceae</taxon>
        <taxon>Tribonema</taxon>
    </lineage>
</organism>
<keyword evidence="23" id="KW-1185">Reference proteome</keyword>
<dbReference type="Pfam" id="PF00109">
    <property type="entry name" value="ketoacyl-synt"/>
    <property type="match status" value="1"/>
</dbReference>
<feature type="signal peptide" evidence="20">
    <location>
        <begin position="1"/>
        <end position="18"/>
    </location>
</feature>
<evidence type="ECO:0000256" key="19">
    <source>
        <dbReference type="RuleBase" id="RU003694"/>
    </source>
</evidence>
<dbReference type="InterPro" id="IPR014030">
    <property type="entry name" value="Ketoacyl_synth_N"/>
</dbReference>
<keyword evidence="8 19" id="KW-0808">Transferase</keyword>
<evidence type="ECO:0000256" key="17">
    <source>
        <dbReference type="ARBA" id="ARBA00039445"/>
    </source>
</evidence>
<evidence type="ECO:0000256" key="14">
    <source>
        <dbReference type="ARBA" id="ARBA00023160"/>
    </source>
</evidence>
<protein>
    <recommendedName>
        <fullName evidence="17">Nodulation protein E</fullName>
        <ecNumber evidence="3">2.3.1.41</ecNumber>
    </recommendedName>
    <alternativeName>
        <fullName evidence="18">Host-specificity of nodulation protein B</fullName>
    </alternativeName>
</protein>
<comment type="caution">
    <text evidence="22">The sequence shown here is derived from an EMBL/GenBank/DDBJ whole genome shotgun (WGS) entry which is preliminary data.</text>
</comment>
<dbReference type="AlphaFoldDB" id="A0A836CDS1"/>
<keyword evidence="10" id="KW-0276">Fatty acid metabolism</keyword>
<dbReference type="Gene3D" id="3.40.47.10">
    <property type="match status" value="1"/>
</dbReference>
<dbReference type="GO" id="GO:0005886">
    <property type="term" value="C:plasma membrane"/>
    <property type="evidence" value="ECO:0007669"/>
    <property type="project" value="UniProtKB-SubCell"/>
</dbReference>
<feature type="chain" id="PRO_5032414923" description="Nodulation protein E" evidence="20">
    <location>
        <begin position="19"/>
        <end position="470"/>
    </location>
</feature>
<keyword evidence="20" id="KW-0732">Signal</keyword>
<dbReference type="GO" id="GO:0004315">
    <property type="term" value="F:3-oxoacyl-[acyl-carrier-protein] synthase activity"/>
    <property type="evidence" value="ECO:0007669"/>
    <property type="project" value="UniProtKB-EC"/>
</dbReference>
<dbReference type="SUPFAM" id="SSF53901">
    <property type="entry name" value="Thiolase-like"/>
    <property type="match status" value="2"/>
</dbReference>
<dbReference type="PANTHER" id="PTHR11712">
    <property type="entry name" value="POLYKETIDE SYNTHASE-RELATED"/>
    <property type="match status" value="1"/>
</dbReference>
<evidence type="ECO:0000256" key="15">
    <source>
        <dbReference type="ARBA" id="ARBA00023315"/>
    </source>
</evidence>
<evidence type="ECO:0000313" key="22">
    <source>
        <dbReference type="EMBL" id="KAG5181388.1"/>
    </source>
</evidence>
<proteinExistence type="inferred from homology"/>
<keyword evidence="5" id="KW-1003">Cell membrane</keyword>
<evidence type="ECO:0000256" key="2">
    <source>
        <dbReference type="ARBA" id="ARBA00008467"/>
    </source>
</evidence>
<dbReference type="InterPro" id="IPR018201">
    <property type="entry name" value="Ketoacyl_synth_AS"/>
</dbReference>
<accession>A0A836CDS1</accession>
<evidence type="ECO:0000256" key="1">
    <source>
        <dbReference type="ARBA" id="ARBA00004533"/>
    </source>
</evidence>
<reference evidence="22" key="1">
    <citation type="submission" date="2021-02" db="EMBL/GenBank/DDBJ databases">
        <title>First Annotated Genome of the Yellow-green Alga Tribonema minus.</title>
        <authorList>
            <person name="Mahan K.M."/>
        </authorList>
    </citation>
    <scope>NUCLEOTIDE SEQUENCE</scope>
    <source>
        <strain evidence="22">UTEX B ZZ1240</strain>
    </source>
</reference>
<dbReference type="PROSITE" id="PS00606">
    <property type="entry name" value="KS3_1"/>
    <property type="match status" value="1"/>
</dbReference>
<dbReference type="NCBIfam" id="NF005589">
    <property type="entry name" value="PRK07314.1"/>
    <property type="match status" value="1"/>
</dbReference>
<dbReference type="CDD" id="cd00834">
    <property type="entry name" value="KAS_I_II"/>
    <property type="match status" value="1"/>
</dbReference>
<comment type="similarity">
    <text evidence="2 19">Belongs to the thiolase-like superfamily. Beta-ketoacyl-ACP synthases family.</text>
</comment>
<keyword evidence="15" id="KW-0012">Acyltransferase</keyword>
<dbReference type="PROSITE" id="PS52004">
    <property type="entry name" value="KS3_2"/>
    <property type="match status" value="1"/>
</dbReference>
<keyword evidence="9" id="KW-0812">Transmembrane</keyword>
<dbReference type="EC" id="2.3.1.41" evidence="3"/>
<evidence type="ECO:0000256" key="18">
    <source>
        <dbReference type="ARBA" id="ARBA00041756"/>
    </source>
</evidence>
<dbReference type="SMART" id="SM00825">
    <property type="entry name" value="PKS_KS"/>
    <property type="match status" value="1"/>
</dbReference>
<gene>
    <name evidence="22" type="ORF">JKP88DRAFT_196035</name>
</gene>
<evidence type="ECO:0000313" key="23">
    <source>
        <dbReference type="Proteomes" id="UP000664859"/>
    </source>
</evidence>
<keyword evidence="6" id="KW-0444">Lipid biosynthesis</keyword>
<dbReference type="Pfam" id="PF02801">
    <property type="entry name" value="Ketoacyl-synt_C"/>
    <property type="match status" value="1"/>
</dbReference>
<dbReference type="InterPro" id="IPR000794">
    <property type="entry name" value="Beta-ketoacyl_synthase"/>
</dbReference>
<dbReference type="InterPro" id="IPR017568">
    <property type="entry name" value="3-oxoacyl-ACP_synth-2"/>
</dbReference>
<evidence type="ECO:0000256" key="5">
    <source>
        <dbReference type="ARBA" id="ARBA00022475"/>
    </source>
</evidence>
<comment type="function">
    <text evidence="16">Proposed to synthesize NOD factor fatty acyl chain. Involved in the synthesis of a highly unsaturated fatty acid moiety, which forms part of a lipo-oligosaccharide that is responsible for host specificity.</text>
</comment>
<evidence type="ECO:0000256" key="3">
    <source>
        <dbReference type="ARBA" id="ARBA00013191"/>
    </source>
</evidence>
<evidence type="ECO:0000256" key="11">
    <source>
        <dbReference type="ARBA" id="ARBA00022989"/>
    </source>
</evidence>
<keyword evidence="7" id="KW-0997">Cell inner membrane</keyword>
<keyword evidence="12" id="KW-0443">Lipid metabolism</keyword>
<keyword evidence="11" id="KW-1133">Transmembrane helix</keyword>
<dbReference type="EMBL" id="JAFCMP010000334">
    <property type="protein sequence ID" value="KAG5181388.1"/>
    <property type="molecule type" value="Genomic_DNA"/>
</dbReference>
<evidence type="ECO:0000256" key="6">
    <source>
        <dbReference type="ARBA" id="ARBA00022516"/>
    </source>
</evidence>
<dbReference type="PANTHER" id="PTHR11712:SF352">
    <property type="entry name" value="3-OXOACYL-[ACYL-CARRIER-PROTEIN] SYNTHASE"/>
    <property type="match status" value="1"/>
</dbReference>
<evidence type="ECO:0000256" key="16">
    <source>
        <dbReference type="ARBA" id="ARBA00037576"/>
    </source>
</evidence>
<dbReference type="InterPro" id="IPR016039">
    <property type="entry name" value="Thiolase-like"/>
</dbReference>
<evidence type="ECO:0000256" key="8">
    <source>
        <dbReference type="ARBA" id="ARBA00022679"/>
    </source>
</evidence>
<keyword evidence="4" id="KW-0536">Nodulation</keyword>
<evidence type="ECO:0000256" key="20">
    <source>
        <dbReference type="SAM" id="SignalP"/>
    </source>
</evidence>
<feature type="domain" description="Ketosynthase family 3 (KS3)" evidence="21">
    <location>
        <begin position="47"/>
        <end position="467"/>
    </location>
</feature>
<evidence type="ECO:0000256" key="7">
    <source>
        <dbReference type="ARBA" id="ARBA00022519"/>
    </source>
</evidence>
<dbReference type="OrthoDB" id="5334845at2759"/>
<dbReference type="InterPro" id="IPR020841">
    <property type="entry name" value="PKS_Beta-ketoAc_synthase_dom"/>
</dbReference>
<dbReference type="FunFam" id="3.40.47.10:FF:000018">
    <property type="entry name" value="3-oxoacyl-[acyl-carrier-protein] synthase 2"/>
    <property type="match status" value="1"/>
</dbReference>